<dbReference type="RefSeq" id="WP_086452177.1">
    <property type="nucleotide sequence ID" value="NZ_MSPP01000005.1"/>
</dbReference>
<comment type="caution">
    <text evidence="3">The sequence shown here is derived from an EMBL/GenBank/DDBJ whole genome shotgun (WGS) entry which is preliminary data.</text>
</comment>
<dbReference type="InterPro" id="IPR035437">
    <property type="entry name" value="SNase_OB-fold_sf"/>
</dbReference>
<reference evidence="3 4" key="1">
    <citation type="submission" date="2016-12" db="EMBL/GenBank/DDBJ databases">
        <title>The draft genome sequence of HSLHS2.</title>
        <authorList>
            <person name="Hu D."/>
            <person name="Wang L."/>
            <person name="Shao Z."/>
        </authorList>
    </citation>
    <scope>NUCLEOTIDE SEQUENCE [LARGE SCALE GENOMIC DNA]</scope>
    <source>
        <strain evidence="3">MCCC 1A06712</strain>
    </source>
</reference>
<sequence>MFKIFLTIFLLASTQVIARDVTGTARVRDADTIVVAGVPVRLNGIDAPELGTRYGRDGKYFMERLLRGRNVTCELNGERTYDRWVGTCFIDLDGQWTDIGAVVISNGYALDCRRYSGGRYRSFEPAGARTRLSQAGYC</sequence>
<feature type="chain" id="PRO_5012897094" evidence="1">
    <location>
        <begin position="19"/>
        <end position="138"/>
    </location>
</feature>
<accession>A0A251WWZ2</accession>
<dbReference type="SMART" id="SM00318">
    <property type="entry name" value="SNc"/>
    <property type="match status" value="1"/>
</dbReference>
<keyword evidence="4" id="KW-1185">Reference proteome</keyword>
<organism evidence="3 4">
    <name type="scientific">Marivivens niveibacter</name>
    <dbReference type="NCBI Taxonomy" id="1930667"/>
    <lineage>
        <taxon>Bacteria</taxon>
        <taxon>Pseudomonadati</taxon>
        <taxon>Pseudomonadota</taxon>
        <taxon>Alphaproteobacteria</taxon>
        <taxon>Rhodobacterales</taxon>
        <taxon>Paracoccaceae</taxon>
        <taxon>Marivivens group</taxon>
        <taxon>Marivivens</taxon>
    </lineage>
</organism>
<dbReference type="InterPro" id="IPR016071">
    <property type="entry name" value="Staphylococal_nuclease_OB-fold"/>
</dbReference>
<dbReference type="Proteomes" id="UP000194664">
    <property type="component" value="Unassembled WGS sequence"/>
</dbReference>
<evidence type="ECO:0000259" key="2">
    <source>
        <dbReference type="PROSITE" id="PS50830"/>
    </source>
</evidence>
<gene>
    <name evidence="3" type="ORF">BVC71_13365</name>
</gene>
<feature type="domain" description="TNase-like" evidence="2">
    <location>
        <begin position="26"/>
        <end position="109"/>
    </location>
</feature>
<name>A0A251WWZ2_9RHOB</name>
<evidence type="ECO:0000313" key="4">
    <source>
        <dbReference type="Proteomes" id="UP000194664"/>
    </source>
</evidence>
<evidence type="ECO:0000313" key="3">
    <source>
        <dbReference type="EMBL" id="OUD08483.1"/>
    </source>
</evidence>
<dbReference type="SUPFAM" id="SSF50199">
    <property type="entry name" value="Staphylococcal nuclease"/>
    <property type="match status" value="1"/>
</dbReference>
<dbReference type="Gene3D" id="2.40.50.90">
    <property type="match status" value="1"/>
</dbReference>
<dbReference type="Pfam" id="PF00565">
    <property type="entry name" value="SNase"/>
    <property type="match status" value="1"/>
</dbReference>
<dbReference type="AlphaFoldDB" id="A0A251WWZ2"/>
<protein>
    <submittedName>
        <fullName evidence="3">Nuclease</fullName>
    </submittedName>
</protein>
<evidence type="ECO:0000256" key="1">
    <source>
        <dbReference type="SAM" id="SignalP"/>
    </source>
</evidence>
<proteinExistence type="predicted"/>
<keyword evidence="1" id="KW-0732">Signal</keyword>
<dbReference type="EMBL" id="MSPP01000005">
    <property type="protein sequence ID" value="OUD08483.1"/>
    <property type="molecule type" value="Genomic_DNA"/>
</dbReference>
<dbReference type="OrthoDB" id="9805504at2"/>
<feature type="signal peptide" evidence="1">
    <location>
        <begin position="1"/>
        <end position="18"/>
    </location>
</feature>
<dbReference type="PROSITE" id="PS50830">
    <property type="entry name" value="TNASE_3"/>
    <property type="match status" value="1"/>
</dbReference>